<evidence type="ECO:0000313" key="4">
    <source>
        <dbReference type="Proteomes" id="UP000427769"/>
    </source>
</evidence>
<comment type="subcellular location">
    <subcellularLocation>
        <location evidence="2">Cell membrane</location>
        <topology evidence="2">Lipid-anchor</topology>
    </subcellularLocation>
</comment>
<dbReference type="RefSeq" id="WP_155304197.1">
    <property type="nucleotide sequence ID" value="NZ_AP021875.1"/>
</dbReference>
<organism evidence="3 4">
    <name type="scientific">Desulfosarcina widdelii</name>
    <dbReference type="NCBI Taxonomy" id="947919"/>
    <lineage>
        <taxon>Bacteria</taxon>
        <taxon>Pseudomonadati</taxon>
        <taxon>Thermodesulfobacteriota</taxon>
        <taxon>Desulfobacteria</taxon>
        <taxon>Desulfobacterales</taxon>
        <taxon>Desulfosarcinaceae</taxon>
        <taxon>Desulfosarcina</taxon>
    </lineage>
</organism>
<dbReference type="NCBIfam" id="TIGR01845">
    <property type="entry name" value="outer_NodT"/>
    <property type="match status" value="1"/>
</dbReference>
<dbReference type="SUPFAM" id="SSF56954">
    <property type="entry name" value="Outer membrane efflux proteins (OEP)"/>
    <property type="match status" value="1"/>
</dbReference>
<proteinExistence type="inferred from homology"/>
<keyword evidence="2" id="KW-1134">Transmembrane beta strand</keyword>
<accession>A0A5K7Z0P4</accession>
<keyword evidence="2" id="KW-0812">Transmembrane</keyword>
<dbReference type="AlphaFoldDB" id="A0A5K7Z0P4"/>
<dbReference type="Pfam" id="PF02321">
    <property type="entry name" value="OEP"/>
    <property type="match status" value="2"/>
</dbReference>
<dbReference type="PANTHER" id="PTHR30203">
    <property type="entry name" value="OUTER MEMBRANE CATION EFFLUX PROTEIN"/>
    <property type="match status" value="1"/>
</dbReference>
<dbReference type="PANTHER" id="PTHR30203:SF33">
    <property type="entry name" value="BLR4455 PROTEIN"/>
    <property type="match status" value="1"/>
</dbReference>
<evidence type="ECO:0000256" key="2">
    <source>
        <dbReference type="RuleBase" id="RU362097"/>
    </source>
</evidence>
<dbReference type="GO" id="GO:0015562">
    <property type="term" value="F:efflux transmembrane transporter activity"/>
    <property type="evidence" value="ECO:0007669"/>
    <property type="project" value="InterPro"/>
</dbReference>
<dbReference type="EMBL" id="AP021875">
    <property type="protein sequence ID" value="BBO75256.1"/>
    <property type="molecule type" value="Genomic_DNA"/>
</dbReference>
<sequence length="471" mass="51764">MNRKLTILNSIMVLLLAACSFTPEYNRPEAPVSQDWPGGTAYEKAPVALDEPLASDIPWRDFFTDGRMQQVIEMALENNRDLRLAALNVERARAMYGIQRATLYPSVDATADASKSRVPADLSSSGEVTHPEQYSIGLGIFSWEIDFFGRLRSLREQALETFLATEQARRGTQILIVSSVANAYLSLAADRENLRLSQTTYDAQKESYDLIKRRFDVGLSSELDLNRVKSQVAVAQRNIARYTLRVAQDINALRLLVGSPDQLSKALLPDNLAGVEPPSTVTAGVSSEVLLLRPDILQAENQLKAANANIGAARSALFPNISLTTSIGTASAELSGLFKSGSETWLFGPQLSMPVFDARLWAAVDAAKAENQIALTNYEKAIQEAFREVADVLAIAGTIDDRLNAQQTYVDAASQTYRLSDMRYNKGIDDYLSVLDAQRSLFSAQQELVMLKLEKLSNQVRLYAVLGGGTQ</sequence>
<dbReference type="GO" id="GO:0005886">
    <property type="term" value="C:plasma membrane"/>
    <property type="evidence" value="ECO:0007669"/>
    <property type="project" value="UniProtKB-SubCell"/>
</dbReference>
<dbReference type="Proteomes" id="UP000427769">
    <property type="component" value="Chromosome"/>
</dbReference>
<dbReference type="Gene3D" id="2.20.200.10">
    <property type="entry name" value="Outer membrane efflux proteins (OEP)"/>
    <property type="match status" value="1"/>
</dbReference>
<gene>
    <name evidence="3" type="ORF">DSCW_26730</name>
</gene>
<feature type="chain" id="PRO_5024516730" evidence="2">
    <location>
        <begin position="21"/>
        <end position="471"/>
    </location>
</feature>
<dbReference type="PROSITE" id="PS51257">
    <property type="entry name" value="PROKAR_LIPOPROTEIN"/>
    <property type="match status" value="1"/>
</dbReference>
<keyword evidence="2" id="KW-0732">Signal</keyword>
<evidence type="ECO:0000313" key="3">
    <source>
        <dbReference type="EMBL" id="BBO75256.1"/>
    </source>
</evidence>
<dbReference type="InterPro" id="IPR003423">
    <property type="entry name" value="OMP_efflux"/>
</dbReference>
<protein>
    <submittedName>
        <fullName evidence="3">Multidrug transporter</fullName>
    </submittedName>
</protein>
<evidence type="ECO:0000256" key="1">
    <source>
        <dbReference type="ARBA" id="ARBA00007613"/>
    </source>
</evidence>
<keyword evidence="2" id="KW-0564">Palmitate</keyword>
<name>A0A5K7Z0P4_9BACT</name>
<comment type="similarity">
    <text evidence="1 2">Belongs to the outer membrane factor (OMF) (TC 1.B.17) family.</text>
</comment>
<feature type="signal peptide" evidence="2">
    <location>
        <begin position="1"/>
        <end position="20"/>
    </location>
</feature>
<keyword evidence="4" id="KW-1185">Reference proteome</keyword>
<dbReference type="OrthoDB" id="9783163at2"/>
<keyword evidence="2" id="KW-0472">Membrane</keyword>
<reference evidence="3 4" key="1">
    <citation type="submission" date="2019-11" db="EMBL/GenBank/DDBJ databases">
        <title>Comparative genomics of hydrocarbon-degrading Desulfosarcina strains.</title>
        <authorList>
            <person name="Watanabe M."/>
            <person name="Kojima H."/>
            <person name="Fukui M."/>
        </authorList>
    </citation>
    <scope>NUCLEOTIDE SEQUENCE [LARGE SCALE GENOMIC DNA]</scope>
    <source>
        <strain evidence="3 4">PP31</strain>
    </source>
</reference>
<dbReference type="InterPro" id="IPR010131">
    <property type="entry name" value="MdtP/NodT-like"/>
</dbReference>
<dbReference type="KEGG" id="dwd:DSCW_26730"/>
<keyword evidence="2" id="KW-0449">Lipoprotein</keyword>
<dbReference type="Gene3D" id="1.20.1600.10">
    <property type="entry name" value="Outer membrane efflux proteins (OEP)"/>
    <property type="match status" value="1"/>
</dbReference>